<feature type="compositionally biased region" description="Polar residues" evidence="1">
    <location>
        <begin position="735"/>
        <end position="746"/>
    </location>
</feature>
<dbReference type="AlphaFoldDB" id="A0A397FZ39"/>
<proteinExistence type="predicted"/>
<dbReference type="EMBL" id="QUTE01002558">
    <property type="protein sequence ID" value="RHZ40591.1"/>
    <property type="molecule type" value="Genomic_DNA"/>
</dbReference>
<dbReference type="PANTHER" id="PTHR10751">
    <property type="entry name" value="GUANYLATE BINDING PROTEIN"/>
    <property type="match status" value="1"/>
</dbReference>
<comment type="caution">
    <text evidence="2">The sequence shown here is derived from an EMBL/GenBank/DDBJ whole genome shotgun (WGS) entry which is preliminary data.</text>
</comment>
<gene>
    <name evidence="2" type="ORF">DYB31_003011</name>
</gene>
<protein>
    <submittedName>
        <fullName evidence="2">Uncharacterized protein</fullName>
    </submittedName>
</protein>
<dbReference type="VEuPathDB" id="FungiDB:H257_01285"/>
<evidence type="ECO:0000313" key="3">
    <source>
        <dbReference type="Proteomes" id="UP000266196"/>
    </source>
</evidence>
<feature type="region of interest" description="Disordered" evidence="1">
    <location>
        <begin position="713"/>
        <end position="746"/>
    </location>
</feature>
<organism evidence="2 3">
    <name type="scientific">Aphanomyces astaci</name>
    <name type="common">Crayfish plague agent</name>
    <dbReference type="NCBI Taxonomy" id="112090"/>
    <lineage>
        <taxon>Eukaryota</taxon>
        <taxon>Sar</taxon>
        <taxon>Stramenopiles</taxon>
        <taxon>Oomycota</taxon>
        <taxon>Saprolegniomycetes</taxon>
        <taxon>Saprolegniales</taxon>
        <taxon>Verrucalvaceae</taxon>
        <taxon>Aphanomyces</taxon>
    </lineage>
</organism>
<reference evidence="2 3" key="1">
    <citation type="submission" date="2018-08" db="EMBL/GenBank/DDBJ databases">
        <title>Aphanomyces genome sequencing and annotation.</title>
        <authorList>
            <person name="Minardi D."/>
            <person name="Oidtmann B."/>
            <person name="Van Der Giezen M."/>
            <person name="Studholme D.J."/>
        </authorList>
    </citation>
    <scope>NUCLEOTIDE SEQUENCE [LARGE SCALE GENOMIC DNA]</scope>
    <source>
        <strain evidence="2 3">197901</strain>
    </source>
</reference>
<accession>A0A397FZ39</accession>
<dbReference type="VEuPathDB" id="FungiDB:H257_01286"/>
<evidence type="ECO:0000313" key="2">
    <source>
        <dbReference type="EMBL" id="RHZ40591.1"/>
    </source>
</evidence>
<feature type="compositionally biased region" description="Low complexity" evidence="1">
    <location>
        <begin position="722"/>
        <end position="733"/>
    </location>
</feature>
<sequence length="924" mass="101189">MQVLVWVNDKNEQLSMDEEAVTAFESLAPSTKLRVVGVLNGDAAADTSFEETKDHQAMLHTMSQALPTQPTPAASGKRPLLWMHVEASSNVVVLHGNNEHAGRLLLVLLSSVLLYSQDSELNFDKLQWISSLPSQLKIRGNQDEAGVAKDLGSHLPRFVWVSRNSKVKWLKDAATGASVSPVDYFNSLLAQDTGFSEASMHANAFKTYFSSFFPHRDVVMLSRALDLNAGIELAWDTPVDSLRPAYVSAVEKLHSRFVAPDAGQDTLPVKLVHGTALTASQFPILLDTYVDAVNAHQQGVARASAAYAETFAALTSSEPGCSSRALLLAHLKALSHASLEVFAITQQVPPAHATLLADQVANMHTLCEATYASQVESTTALSKATCDTVLQSLRPVAFSDATAELEHRSREDFSDGLHSILLGIKNSLQASLGEYKQRATPTAIDSDAGLGPAMYPSLVGYLRDEILQSVLEWGKQVLRLFEKHMRVAEAEKEELDNAYEIAVASDVSSSGLDAADHRKLYEAELAARTDQLATMKSTLSAELEDKRYVYLRSMQSKQDARVASVEAEIQRIKTKAGDVEAQAQAERLRREQLVQGAASEISNMESTFHAEQKSLYNEQRELLTKVVELERAVVAKKTAHLQTLFEMETNCTKAVEDVRSKHKKELTELKTQAKHDISMLKRAYESKKGVVQRELDNVNALVKQCEEQLRSLEPKLDLPRGSTSSNSVSTPVNAGHSSLSAPSPTHSGEIDLVSACPLDETSCRNSLTQAYSSVLADLDSKAITNQSINKSLNLPSKRPVNPLNADQRKQFAAGECQARVARLVPLLLEHISLWNSSSKIILRRVAAARRVAPLEAPWSFRSAKPASPNLIPFTLVDMERKYSTPVVSKGVVATCPLPPVDRHVAARPVTVHAVPRVDDQHTFM</sequence>
<dbReference type="Gene3D" id="3.40.50.300">
    <property type="entry name" value="P-loop containing nucleotide triphosphate hydrolases"/>
    <property type="match status" value="1"/>
</dbReference>
<dbReference type="InterPro" id="IPR027417">
    <property type="entry name" value="P-loop_NTPase"/>
</dbReference>
<evidence type="ECO:0000256" key="1">
    <source>
        <dbReference type="SAM" id="MobiDB-lite"/>
    </source>
</evidence>
<name>A0A397FZ39_APHAT</name>
<dbReference type="Proteomes" id="UP000266196">
    <property type="component" value="Unassembled WGS sequence"/>
</dbReference>